<evidence type="ECO:0000313" key="1">
    <source>
        <dbReference type="EMBL" id="CZT23303.1"/>
    </source>
</evidence>
<dbReference type="EMBL" id="FJUY01000016">
    <property type="protein sequence ID" value="CZT23303.1"/>
    <property type="molecule type" value="Genomic_DNA"/>
</dbReference>
<organism evidence="1 2">
    <name type="scientific">Ramularia collo-cygni</name>
    <dbReference type="NCBI Taxonomy" id="112498"/>
    <lineage>
        <taxon>Eukaryota</taxon>
        <taxon>Fungi</taxon>
        <taxon>Dikarya</taxon>
        <taxon>Ascomycota</taxon>
        <taxon>Pezizomycotina</taxon>
        <taxon>Dothideomycetes</taxon>
        <taxon>Dothideomycetidae</taxon>
        <taxon>Mycosphaerellales</taxon>
        <taxon>Mycosphaerellaceae</taxon>
        <taxon>Ramularia</taxon>
    </lineage>
</organism>
<dbReference type="RefSeq" id="XP_023630027.1">
    <property type="nucleotide sequence ID" value="XM_023774259.1"/>
</dbReference>
<reference evidence="1 2" key="1">
    <citation type="submission" date="2016-03" db="EMBL/GenBank/DDBJ databases">
        <authorList>
            <person name="Ploux O."/>
        </authorList>
    </citation>
    <scope>NUCLEOTIDE SEQUENCE [LARGE SCALE GENOMIC DNA]</scope>
    <source>
        <strain evidence="1 2">URUG2</strain>
    </source>
</reference>
<dbReference type="Gene3D" id="3.10.450.50">
    <property type="match status" value="1"/>
</dbReference>
<evidence type="ECO:0000313" key="2">
    <source>
        <dbReference type="Proteomes" id="UP000225277"/>
    </source>
</evidence>
<dbReference type="AlphaFoldDB" id="A0A2D3V5N7"/>
<dbReference type="Proteomes" id="UP000225277">
    <property type="component" value="Unassembled WGS sequence"/>
</dbReference>
<protein>
    <recommendedName>
        <fullName evidence="3">SnoaL-like domain-containing protein</fullName>
    </recommendedName>
</protein>
<dbReference type="OrthoDB" id="10264449at2759"/>
<sequence length="139" mass="15557">MAPSQQEITAIFQKIGPKGGNFMDHADADVKLEVMGHDHQSKSSHESHKSMAEEFFGQFDFVDWDTIEIKVRQVIGGDSSPWASVELISTGKSKKGEPINHEFVFITHFNKAGHIDEIRAYLDSGHLDEHHTSHKGCSK</sequence>
<evidence type="ECO:0008006" key="3">
    <source>
        <dbReference type="Google" id="ProtNLM"/>
    </source>
</evidence>
<accession>A0A2D3V5N7</accession>
<dbReference type="InterPro" id="IPR032710">
    <property type="entry name" value="NTF2-like_dom_sf"/>
</dbReference>
<gene>
    <name evidence="1" type="ORF">RCC_09014</name>
</gene>
<dbReference type="GeneID" id="35604093"/>
<name>A0A2D3V5N7_9PEZI</name>
<proteinExistence type="predicted"/>
<dbReference type="SUPFAM" id="SSF54427">
    <property type="entry name" value="NTF2-like"/>
    <property type="match status" value="1"/>
</dbReference>
<dbReference type="STRING" id="112498.A0A2D3V5N7"/>
<keyword evidence="2" id="KW-1185">Reference proteome</keyword>